<dbReference type="AlphaFoldDB" id="A0A7S1ZD65"/>
<reference evidence="1" key="1">
    <citation type="submission" date="2021-01" db="EMBL/GenBank/DDBJ databases">
        <authorList>
            <person name="Corre E."/>
            <person name="Pelletier E."/>
            <person name="Niang G."/>
            <person name="Scheremetjew M."/>
            <person name="Finn R."/>
            <person name="Kale V."/>
            <person name="Holt S."/>
            <person name="Cochrane G."/>
            <person name="Meng A."/>
            <person name="Brown T."/>
            <person name="Cohen L."/>
        </authorList>
    </citation>
    <scope>NUCLEOTIDE SEQUENCE</scope>
    <source>
        <strain evidence="1">Pop2</strain>
    </source>
</reference>
<evidence type="ECO:0000313" key="1">
    <source>
        <dbReference type="EMBL" id="CAD9335230.1"/>
    </source>
</evidence>
<accession>A0A7S1ZD65</accession>
<proteinExistence type="predicted"/>
<dbReference type="EMBL" id="HBGN01021458">
    <property type="protein sequence ID" value="CAD9335230.1"/>
    <property type="molecule type" value="Transcribed_RNA"/>
</dbReference>
<name>A0A7S1ZD65_9STRA</name>
<gene>
    <name evidence="1" type="ORF">DBRI1063_LOCUS13690</name>
</gene>
<sequence length="115" mass="12306">MSIYDASSKEKRPKHAKVHRDSPASILKCIYTAMHSIFLKITPYSSPDPLFPALPSSASSSILLTIKSTSFSSIVLLIPPLLTTQTSIFLAPLSTTSKSACTANRTAFSSLISSS</sequence>
<protein>
    <submittedName>
        <fullName evidence="1">Uncharacterized protein</fullName>
    </submittedName>
</protein>
<organism evidence="1">
    <name type="scientific">Ditylum brightwellii</name>
    <dbReference type="NCBI Taxonomy" id="49249"/>
    <lineage>
        <taxon>Eukaryota</taxon>
        <taxon>Sar</taxon>
        <taxon>Stramenopiles</taxon>
        <taxon>Ochrophyta</taxon>
        <taxon>Bacillariophyta</taxon>
        <taxon>Mediophyceae</taxon>
        <taxon>Lithodesmiophycidae</taxon>
        <taxon>Lithodesmiales</taxon>
        <taxon>Lithodesmiaceae</taxon>
        <taxon>Ditylum</taxon>
    </lineage>
</organism>